<dbReference type="PANTHER" id="PTHR46470">
    <property type="entry name" value="N-ACYLNEURAMINATE-9-PHOSPHATASE"/>
    <property type="match status" value="1"/>
</dbReference>
<dbReference type="InterPro" id="IPR036412">
    <property type="entry name" value="HAD-like_sf"/>
</dbReference>
<name>Q73LI4_TREDE</name>
<keyword evidence="4" id="KW-0460">Magnesium</keyword>
<dbReference type="InterPro" id="IPR041492">
    <property type="entry name" value="HAD_2"/>
</dbReference>
<dbReference type="NCBIfam" id="TIGR01549">
    <property type="entry name" value="HAD-SF-IA-v1"/>
    <property type="match status" value="1"/>
</dbReference>
<dbReference type="OrthoDB" id="9809962at2"/>
<keyword evidence="2" id="KW-0479">Metal-binding</keyword>
<dbReference type="Proteomes" id="UP000008212">
    <property type="component" value="Chromosome"/>
</dbReference>
<dbReference type="PATRIC" id="fig|243275.7.peg.1779"/>
<dbReference type="PANTHER" id="PTHR46470:SF2">
    <property type="entry name" value="GLYCERALDEHYDE 3-PHOSPHATE PHOSPHATASE"/>
    <property type="match status" value="1"/>
</dbReference>
<dbReference type="GO" id="GO:0044281">
    <property type="term" value="P:small molecule metabolic process"/>
    <property type="evidence" value="ECO:0007669"/>
    <property type="project" value="UniProtKB-ARBA"/>
</dbReference>
<evidence type="ECO:0000256" key="1">
    <source>
        <dbReference type="ARBA" id="ARBA00001946"/>
    </source>
</evidence>
<dbReference type="eggNOG" id="COG1011">
    <property type="taxonomic scope" value="Bacteria"/>
</dbReference>
<keyword evidence="3 5" id="KW-0378">Hydrolase</keyword>
<dbReference type="InterPro" id="IPR023214">
    <property type="entry name" value="HAD_sf"/>
</dbReference>
<evidence type="ECO:0000313" key="5">
    <source>
        <dbReference type="EMBL" id="AAS12393.1"/>
    </source>
</evidence>
<dbReference type="AlphaFoldDB" id="Q73LI4"/>
<dbReference type="KEGG" id="tde:TDE_1878"/>
<organism evidence="5 6">
    <name type="scientific">Treponema denticola (strain ATCC 35405 / DSM 14222 / CIP 103919 / JCM 8153 / KCTC 15104)</name>
    <dbReference type="NCBI Taxonomy" id="243275"/>
    <lineage>
        <taxon>Bacteria</taxon>
        <taxon>Pseudomonadati</taxon>
        <taxon>Spirochaetota</taxon>
        <taxon>Spirochaetia</taxon>
        <taxon>Spirochaetales</taxon>
        <taxon>Treponemataceae</taxon>
        <taxon>Treponema</taxon>
    </lineage>
</organism>
<protein>
    <submittedName>
        <fullName evidence="5">Hydrolase, haloacid dehalogenase-like family</fullName>
    </submittedName>
</protein>
<gene>
    <name evidence="5" type="ordered locus">TDE_1878</name>
</gene>
<dbReference type="SFLD" id="SFLDS00003">
    <property type="entry name" value="Haloacid_Dehalogenase"/>
    <property type="match status" value="1"/>
</dbReference>
<dbReference type="Gene3D" id="1.10.150.240">
    <property type="entry name" value="Putative phosphatase, domain 2"/>
    <property type="match status" value="1"/>
</dbReference>
<dbReference type="InterPro" id="IPR023198">
    <property type="entry name" value="PGP-like_dom2"/>
</dbReference>
<dbReference type="GO" id="GO:0016791">
    <property type="term" value="F:phosphatase activity"/>
    <property type="evidence" value="ECO:0007669"/>
    <property type="project" value="TreeGrafter"/>
</dbReference>
<dbReference type="Pfam" id="PF13419">
    <property type="entry name" value="HAD_2"/>
    <property type="match status" value="1"/>
</dbReference>
<dbReference type="HOGENOM" id="CLU_045011_8_3_12"/>
<dbReference type="SUPFAM" id="SSF56784">
    <property type="entry name" value="HAD-like"/>
    <property type="match status" value="1"/>
</dbReference>
<dbReference type="Gene3D" id="3.40.50.1000">
    <property type="entry name" value="HAD superfamily/HAD-like"/>
    <property type="match status" value="1"/>
</dbReference>
<dbReference type="SFLD" id="SFLDG01129">
    <property type="entry name" value="C1.5:_HAD__Beta-PGM__Phosphata"/>
    <property type="match status" value="1"/>
</dbReference>
<dbReference type="InterPro" id="IPR051400">
    <property type="entry name" value="HAD-like_hydrolase"/>
</dbReference>
<reference evidence="5 6" key="1">
    <citation type="journal article" date="2004" name="Proc. Natl. Acad. Sci. U.S.A.">
        <title>Comparison of the genome of the oral pathogen Treponema denticola with other spirochete genomes.</title>
        <authorList>
            <person name="Seshadri R."/>
            <person name="Myers G.S."/>
            <person name="Tettelin H."/>
            <person name="Eisen J.A."/>
            <person name="Heidelberg J.F."/>
            <person name="Dodson R.J."/>
            <person name="Davidsen T.M."/>
            <person name="DeBoy R.T."/>
            <person name="Fouts D.E."/>
            <person name="Haft D.H."/>
            <person name="Selengut J."/>
            <person name="Ren Q."/>
            <person name="Brinkac L.M."/>
            <person name="Madupu R."/>
            <person name="Kolonay J."/>
            <person name="Durkin S.A."/>
            <person name="Daugherty S.C."/>
            <person name="Shetty J."/>
            <person name="Shvartsbeyn A."/>
            <person name="Gebregeorgis E."/>
            <person name="Geer K."/>
            <person name="Tsegaye G."/>
            <person name="Malek J."/>
            <person name="Ayodeji B."/>
            <person name="Shatsman S."/>
            <person name="McLeod M.P."/>
            <person name="Smajs D."/>
            <person name="Howell J.K."/>
            <person name="Pal S."/>
            <person name="Amin A."/>
            <person name="Vashisth P."/>
            <person name="McNeill T.Z."/>
            <person name="Xiang Q."/>
            <person name="Sodergren E."/>
            <person name="Baca E."/>
            <person name="Weinstock G.M."/>
            <person name="Norris S.J."/>
            <person name="Fraser C.M."/>
            <person name="Paulsen I.T."/>
        </authorList>
    </citation>
    <scope>NUCLEOTIDE SEQUENCE [LARGE SCALE GENOMIC DNA]</scope>
    <source>
        <strain evidence="6">ATCC 35405 / DSM 14222 / CIP 103919 / JCM 8153 / KCTC 15104</strain>
    </source>
</reference>
<dbReference type="PaxDb" id="243275-TDE_1878"/>
<dbReference type="GO" id="GO:0046872">
    <property type="term" value="F:metal ion binding"/>
    <property type="evidence" value="ECO:0007669"/>
    <property type="project" value="UniProtKB-KW"/>
</dbReference>
<evidence type="ECO:0000256" key="2">
    <source>
        <dbReference type="ARBA" id="ARBA00022723"/>
    </source>
</evidence>
<dbReference type="InterPro" id="IPR006439">
    <property type="entry name" value="HAD-SF_hydro_IA"/>
</dbReference>
<keyword evidence="6" id="KW-1185">Reference proteome</keyword>
<evidence type="ECO:0000256" key="3">
    <source>
        <dbReference type="ARBA" id="ARBA00022801"/>
    </source>
</evidence>
<dbReference type="EMBL" id="AE017226">
    <property type="protein sequence ID" value="AAS12393.1"/>
    <property type="molecule type" value="Genomic_DNA"/>
</dbReference>
<evidence type="ECO:0000256" key="4">
    <source>
        <dbReference type="ARBA" id="ARBA00022842"/>
    </source>
</evidence>
<accession>Q73LI4</accession>
<sequence length="261" mass="29907">MPILPTEACTESLKGNRLNPMKSPAMIIFDYGNTLIYEKELDLERAYKALYAQIHKNPDKIDFITFYKKGMAIFERVKSRALQNDVEIHTHNFYNCLFQILNVEFNLSYTELEILFWEALAPCRAMPNIEKLLLFLEAKNIRTAVISNIAFSEKAVIARINKYLPQNKFEFIIASSEYGFRKPDCLLFEAALKKACLSADEVWYCGDNPRADVIGSAAIGIKPILYTSSLACPYDNESHISPDFEFTKISDWDELIELIEG</sequence>
<comment type="cofactor">
    <cofactor evidence="1">
        <name>Mg(2+)</name>
        <dbReference type="ChEBI" id="CHEBI:18420"/>
    </cofactor>
</comment>
<proteinExistence type="predicted"/>
<evidence type="ECO:0000313" key="6">
    <source>
        <dbReference type="Proteomes" id="UP000008212"/>
    </source>
</evidence>